<dbReference type="GO" id="GO:0008270">
    <property type="term" value="F:zinc ion binding"/>
    <property type="evidence" value="ECO:0007669"/>
    <property type="project" value="TreeGrafter"/>
</dbReference>
<dbReference type="OrthoDB" id="9801127at2"/>
<evidence type="ECO:0000313" key="10">
    <source>
        <dbReference type="Proteomes" id="UP000256763"/>
    </source>
</evidence>
<evidence type="ECO:0000256" key="6">
    <source>
        <dbReference type="ARBA" id="ARBA00023163"/>
    </source>
</evidence>
<gene>
    <name evidence="8" type="primary">fur</name>
    <name evidence="9" type="ORF">CAL65_03635</name>
</gene>
<dbReference type="InterPro" id="IPR036388">
    <property type="entry name" value="WH-like_DNA-bd_sf"/>
</dbReference>
<keyword evidence="6 8" id="KW-0804">Transcription</keyword>
<dbReference type="InterPro" id="IPR036390">
    <property type="entry name" value="WH_DNA-bd_sf"/>
</dbReference>
<evidence type="ECO:0000256" key="2">
    <source>
        <dbReference type="ARBA" id="ARBA00022491"/>
    </source>
</evidence>
<dbReference type="GO" id="GO:0003700">
    <property type="term" value="F:DNA-binding transcription factor activity"/>
    <property type="evidence" value="ECO:0007669"/>
    <property type="project" value="UniProtKB-UniRule"/>
</dbReference>
<keyword evidence="3 7" id="KW-0862">Zinc</keyword>
<reference evidence="10" key="1">
    <citation type="submission" date="2017-05" db="EMBL/GenBank/DDBJ databases">
        <authorList>
            <person name="Sharma S."/>
            <person name="Sidhu C."/>
            <person name="Pinnaka A.K."/>
        </authorList>
    </citation>
    <scope>NUCLEOTIDE SEQUENCE [LARGE SCALE GENOMIC DNA]</scope>
    <source>
        <strain evidence="10">AK93</strain>
    </source>
</reference>
<dbReference type="InterPro" id="IPR043135">
    <property type="entry name" value="Fur_C"/>
</dbReference>
<evidence type="ECO:0000256" key="5">
    <source>
        <dbReference type="ARBA" id="ARBA00023125"/>
    </source>
</evidence>
<evidence type="ECO:0000313" key="9">
    <source>
        <dbReference type="EMBL" id="RFA38997.1"/>
    </source>
</evidence>
<keyword evidence="7 8" id="KW-0479">Metal-binding</keyword>
<comment type="subunit">
    <text evidence="8">Homodimer.</text>
</comment>
<dbReference type="Gene3D" id="1.10.10.10">
    <property type="entry name" value="Winged helix-like DNA-binding domain superfamily/Winged helix DNA-binding domain"/>
    <property type="match status" value="1"/>
</dbReference>
<keyword evidence="2 8" id="KW-0678">Repressor</keyword>
<feature type="binding site" evidence="7">
    <location>
        <position position="120"/>
    </location>
    <ligand>
        <name>Zn(2+)</name>
        <dbReference type="ChEBI" id="CHEBI:29105"/>
    </ligand>
</feature>
<evidence type="ECO:0000256" key="7">
    <source>
        <dbReference type="PIRSR" id="PIRSR602481-1"/>
    </source>
</evidence>
<dbReference type="SUPFAM" id="SSF46785">
    <property type="entry name" value="Winged helix' DNA-binding domain"/>
    <property type="match status" value="1"/>
</dbReference>
<dbReference type="Proteomes" id="UP000256763">
    <property type="component" value="Unassembled WGS sequence"/>
</dbReference>
<dbReference type="GO" id="GO:0045892">
    <property type="term" value="P:negative regulation of DNA-templated transcription"/>
    <property type="evidence" value="ECO:0007669"/>
    <property type="project" value="TreeGrafter"/>
</dbReference>
<dbReference type="RefSeq" id="WP_116301011.1">
    <property type="nucleotide sequence ID" value="NZ_NFZV01000002.1"/>
</dbReference>
<sequence length="162" mass="17972">MVSKTVVTAFQSAGHDHQRCLEDALAYAAETCARRGVRLTRLREQVLRLVWGNHEPVKAYDLLESLRRDHEGAAPPTVYRALDFLLKEGLIHRIESLNAYIGCGDPSSPHTGQFLICRKCNSVAELNDPEIGELIASKTKQIGFKMDHQTIELSGICPKCSG</sequence>
<name>A0A3E0X3U7_9GAMM</name>
<evidence type="ECO:0000256" key="1">
    <source>
        <dbReference type="ARBA" id="ARBA00007957"/>
    </source>
</evidence>
<keyword evidence="8" id="KW-0963">Cytoplasm</keyword>
<evidence type="ECO:0000256" key="4">
    <source>
        <dbReference type="ARBA" id="ARBA00023015"/>
    </source>
</evidence>
<dbReference type="GO" id="GO:0005829">
    <property type="term" value="C:cytosol"/>
    <property type="evidence" value="ECO:0007669"/>
    <property type="project" value="TreeGrafter"/>
</dbReference>
<proteinExistence type="inferred from homology"/>
<comment type="subcellular location">
    <subcellularLocation>
        <location evidence="8">Cytoplasm</location>
    </subcellularLocation>
</comment>
<protein>
    <recommendedName>
        <fullName evidence="8">Ferric uptake regulation protein</fullName>
    </recommendedName>
</protein>
<accession>A0A3E0X3U7</accession>
<dbReference type="CDD" id="cd07153">
    <property type="entry name" value="Fur_like"/>
    <property type="match status" value="1"/>
</dbReference>
<feature type="binding site" evidence="7">
    <location>
        <position position="117"/>
    </location>
    <ligand>
        <name>Zn(2+)</name>
        <dbReference type="ChEBI" id="CHEBI:29105"/>
    </ligand>
</feature>
<dbReference type="AlphaFoldDB" id="A0A3E0X3U7"/>
<dbReference type="PANTHER" id="PTHR33202:SF6">
    <property type="entry name" value="ZINC UPTAKE REGULATION PROTEIN"/>
    <property type="match status" value="1"/>
</dbReference>
<keyword evidence="8" id="KW-0408">Iron</keyword>
<evidence type="ECO:0000256" key="8">
    <source>
        <dbReference type="RuleBase" id="RU364037"/>
    </source>
</evidence>
<dbReference type="PANTHER" id="PTHR33202">
    <property type="entry name" value="ZINC UPTAKE REGULATION PROTEIN"/>
    <property type="match status" value="1"/>
</dbReference>
<dbReference type="InterPro" id="IPR002481">
    <property type="entry name" value="FUR"/>
</dbReference>
<comment type="similarity">
    <text evidence="1 8">Belongs to the Fur family.</text>
</comment>
<keyword evidence="5 8" id="KW-0238">DNA-binding</keyword>
<dbReference type="Gene3D" id="3.30.1490.190">
    <property type="match status" value="1"/>
</dbReference>
<feature type="binding site" evidence="7">
    <location>
        <position position="160"/>
    </location>
    <ligand>
        <name>Zn(2+)</name>
        <dbReference type="ChEBI" id="CHEBI:29105"/>
    </ligand>
</feature>
<keyword evidence="10" id="KW-1185">Reference proteome</keyword>
<comment type="cofactor">
    <cofactor evidence="7">
        <name>Zn(2+)</name>
        <dbReference type="ChEBI" id="CHEBI:29105"/>
    </cofactor>
    <text evidence="7">Binds 1 zinc ion per subunit.</text>
</comment>
<dbReference type="GO" id="GO:0000976">
    <property type="term" value="F:transcription cis-regulatory region binding"/>
    <property type="evidence" value="ECO:0007669"/>
    <property type="project" value="TreeGrafter"/>
</dbReference>
<comment type="caution">
    <text evidence="9">The sequence shown here is derived from an EMBL/GenBank/DDBJ whole genome shotgun (WGS) entry which is preliminary data.</text>
</comment>
<keyword evidence="4 8" id="KW-0805">Transcription regulation</keyword>
<organism evidence="9 10">
    <name type="scientific">Alkalilimnicola ehrlichii</name>
    <dbReference type="NCBI Taxonomy" id="351052"/>
    <lineage>
        <taxon>Bacteria</taxon>
        <taxon>Pseudomonadati</taxon>
        <taxon>Pseudomonadota</taxon>
        <taxon>Gammaproteobacteria</taxon>
        <taxon>Chromatiales</taxon>
        <taxon>Ectothiorhodospiraceae</taxon>
        <taxon>Alkalilimnicola</taxon>
    </lineage>
</organism>
<evidence type="ECO:0000256" key="3">
    <source>
        <dbReference type="ARBA" id="ARBA00022833"/>
    </source>
</evidence>
<dbReference type="GO" id="GO:1900376">
    <property type="term" value="P:regulation of secondary metabolite biosynthetic process"/>
    <property type="evidence" value="ECO:0007669"/>
    <property type="project" value="TreeGrafter"/>
</dbReference>
<feature type="binding site" evidence="7">
    <location>
        <position position="157"/>
    </location>
    <ligand>
        <name>Zn(2+)</name>
        <dbReference type="ChEBI" id="CHEBI:29105"/>
    </ligand>
</feature>
<dbReference type="Pfam" id="PF01475">
    <property type="entry name" value="FUR"/>
    <property type="match status" value="1"/>
</dbReference>
<dbReference type="EMBL" id="NFZW01000002">
    <property type="protein sequence ID" value="RFA38997.1"/>
    <property type="molecule type" value="Genomic_DNA"/>
</dbReference>